<evidence type="ECO:0000313" key="1">
    <source>
        <dbReference type="EMBL" id="AXH50961.1"/>
    </source>
</evidence>
<dbReference type="Proteomes" id="UP000260583">
    <property type="component" value="Segment"/>
</dbReference>
<dbReference type="InterPro" id="IPR010265">
    <property type="entry name" value="Phage_lambda_TipM"/>
</dbReference>
<keyword evidence="2" id="KW-1185">Reference proteome</keyword>
<organism evidence="1 2">
    <name type="scientific">Serratia phage Scapp</name>
    <dbReference type="NCBI Taxonomy" id="2282409"/>
    <lineage>
        <taxon>Viruses</taxon>
        <taxon>Duplodnaviria</taxon>
        <taxon>Heunggongvirae</taxon>
        <taxon>Uroviricota</taxon>
        <taxon>Caudoviricetes</taxon>
        <taxon>Scappvirus</taxon>
        <taxon>Scappvirus scapp</taxon>
    </lineage>
</organism>
<dbReference type="EMBL" id="MH553517">
    <property type="protein sequence ID" value="AXH50961.1"/>
    <property type="molecule type" value="Genomic_DNA"/>
</dbReference>
<name>A0A345L6Q9_9CAUD</name>
<accession>A0A345L6Q9</accession>
<dbReference type="Pfam" id="PF05939">
    <property type="entry name" value="Phage_min_tail"/>
    <property type="match status" value="1"/>
</dbReference>
<protein>
    <submittedName>
        <fullName evidence="1">Putative minor tail protein</fullName>
    </submittedName>
</protein>
<sequence>MANPQTYSWPLQIQHQGQVQTSVRVRSVTMGDGYEQVAEDGINTQRTTYTLQHIGNRAEVDAIRAFLLAGVTKAFYFTPPHGTQGLYRVVADSLSTMPVSKRVSVLNATLRQCFGVGMRMA</sequence>
<evidence type="ECO:0000313" key="2">
    <source>
        <dbReference type="Proteomes" id="UP000260583"/>
    </source>
</evidence>
<proteinExistence type="predicted"/>
<gene>
    <name evidence="1" type="ORF">CPT_Scapp_032</name>
</gene>
<reference evidence="2" key="1">
    <citation type="submission" date="2018-06" db="EMBL/GenBank/DDBJ databases">
        <title>Complete genome of Serratia marcescens Siphophage Scapp.</title>
        <authorList>
            <person name="Koehler B.T."/>
            <person name="Bonasera R."/>
            <person name="Liu M."/>
            <person name="Kongari R."/>
        </authorList>
    </citation>
    <scope>NUCLEOTIDE SEQUENCE [LARGE SCALE GENOMIC DNA]</scope>
</reference>